<keyword evidence="8" id="KW-0539">Nucleus</keyword>
<evidence type="ECO:0000256" key="6">
    <source>
        <dbReference type="ARBA" id="ARBA00022603"/>
    </source>
</evidence>
<dbReference type="OrthoDB" id="413520at2759"/>
<dbReference type="OMA" id="WYYLAPQ"/>
<evidence type="ECO:0000256" key="2">
    <source>
        <dbReference type="ARBA" id="ARBA00004496"/>
    </source>
</evidence>
<evidence type="ECO:0000313" key="9">
    <source>
        <dbReference type="EMBL" id="CDP01887.1"/>
    </source>
</evidence>
<dbReference type="SUPFAM" id="SSF53335">
    <property type="entry name" value="S-adenosyl-L-methionine-dependent methyltransferases"/>
    <property type="match status" value="1"/>
</dbReference>
<dbReference type="FunCoup" id="A0A068U0N4">
    <property type="interactions" value="1565"/>
</dbReference>
<dbReference type="AlphaFoldDB" id="A0A068U0N4"/>
<dbReference type="EMBL" id="HG739091">
    <property type="protein sequence ID" value="CDP01887.1"/>
    <property type="molecule type" value="Genomic_DNA"/>
</dbReference>
<evidence type="ECO:0000256" key="4">
    <source>
        <dbReference type="ARBA" id="ARBA00020594"/>
    </source>
</evidence>
<accession>A0A068U0N4</accession>
<dbReference type="InterPro" id="IPR025800">
    <property type="entry name" value="CaM-Lys-N-MeTrfase"/>
</dbReference>
<name>A0A068U0N4_COFCA</name>
<keyword evidence="7" id="KW-0808">Transferase</keyword>
<dbReference type="PhylomeDB" id="A0A068U0N4"/>
<gene>
    <name evidence="9" type="ORF">GSCOC_T00037063001</name>
</gene>
<evidence type="ECO:0000256" key="1">
    <source>
        <dbReference type="ARBA" id="ARBA00004123"/>
    </source>
</evidence>
<sequence>MEANTTADKISEPNASSLRWGILRRALLRRHSSSPDEQSELDLNRVSRKASRGFNLIAYHVIDDPSEEKSDTSTSKNQFGSSRVACFSYKLPIHHNSLNILLYQRVDADGANLNDFEVCNRHNIDNTGLVCQWPSEDVLAYYCLSNADKFRCKKVIELGSGYGLAGLVIAAVTQATEVIISDGNPQVVDYIQRSIDANSGAFGDSIVKPMVLHWNHDKLVDFSNSFDIIVASDCTFFREFHKDLARTIRTLLRKEKPSEAILFSPRRGDSLDKFLLETEDSGLHYNIIEMYDSEVWRRHQKFVEGDDSWPNYEKDHCYPLLVNITQ</sequence>
<dbReference type="PANTHER" id="PTHR13539:SF3">
    <property type="entry name" value="CALMODULIN-LYSINE N-METHYLTRANSFERASE"/>
    <property type="match status" value="1"/>
</dbReference>
<dbReference type="GO" id="GO:0032259">
    <property type="term" value="P:methylation"/>
    <property type="evidence" value="ECO:0007669"/>
    <property type="project" value="UniProtKB-KW"/>
</dbReference>
<dbReference type="InterPro" id="IPR029063">
    <property type="entry name" value="SAM-dependent_MTases_sf"/>
</dbReference>
<evidence type="ECO:0000313" key="10">
    <source>
        <dbReference type="Proteomes" id="UP000295252"/>
    </source>
</evidence>
<dbReference type="CDD" id="cd02440">
    <property type="entry name" value="AdoMet_MTases"/>
    <property type="match status" value="1"/>
</dbReference>
<evidence type="ECO:0000256" key="5">
    <source>
        <dbReference type="ARBA" id="ARBA00022490"/>
    </source>
</evidence>
<dbReference type="GO" id="GO:0005737">
    <property type="term" value="C:cytoplasm"/>
    <property type="evidence" value="ECO:0007669"/>
    <property type="project" value="UniProtKB-SubCell"/>
</dbReference>
<dbReference type="GO" id="GO:0005634">
    <property type="term" value="C:nucleus"/>
    <property type="evidence" value="ECO:0007669"/>
    <property type="project" value="UniProtKB-SubCell"/>
</dbReference>
<evidence type="ECO:0000256" key="8">
    <source>
        <dbReference type="ARBA" id="ARBA00023242"/>
    </source>
</evidence>
<keyword evidence="10" id="KW-1185">Reference proteome</keyword>
<dbReference type="Gene3D" id="3.40.50.150">
    <property type="entry name" value="Vaccinia Virus protein VP39"/>
    <property type="match status" value="1"/>
</dbReference>
<dbReference type="InParanoid" id="A0A068U0N4"/>
<dbReference type="Pfam" id="PF10294">
    <property type="entry name" value="Methyltransf_16"/>
    <property type="match status" value="1"/>
</dbReference>
<organism evidence="9 10">
    <name type="scientific">Coffea canephora</name>
    <name type="common">Robusta coffee</name>
    <dbReference type="NCBI Taxonomy" id="49390"/>
    <lineage>
        <taxon>Eukaryota</taxon>
        <taxon>Viridiplantae</taxon>
        <taxon>Streptophyta</taxon>
        <taxon>Embryophyta</taxon>
        <taxon>Tracheophyta</taxon>
        <taxon>Spermatophyta</taxon>
        <taxon>Magnoliopsida</taxon>
        <taxon>eudicotyledons</taxon>
        <taxon>Gunneridae</taxon>
        <taxon>Pentapetalae</taxon>
        <taxon>asterids</taxon>
        <taxon>lamiids</taxon>
        <taxon>Gentianales</taxon>
        <taxon>Rubiaceae</taxon>
        <taxon>Ixoroideae</taxon>
        <taxon>Gardenieae complex</taxon>
        <taxon>Bertiereae - Coffeeae clade</taxon>
        <taxon>Coffeeae</taxon>
        <taxon>Coffea</taxon>
    </lineage>
</organism>
<evidence type="ECO:0000256" key="3">
    <source>
        <dbReference type="ARBA" id="ARBA00011914"/>
    </source>
</evidence>
<evidence type="ECO:0000256" key="7">
    <source>
        <dbReference type="ARBA" id="ARBA00022679"/>
    </source>
</evidence>
<dbReference type="Proteomes" id="UP000295252">
    <property type="component" value="Chromosome IX"/>
</dbReference>
<dbReference type="Gramene" id="CDP01887">
    <property type="protein sequence ID" value="CDP01887"/>
    <property type="gene ID" value="GSCOC_T00037063001"/>
</dbReference>
<reference evidence="10" key="1">
    <citation type="journal article" date="2014" name="Science">
        <title>The coffee genome provides insight into the convergent evolution of caffeine biosynthesis.</title>
        <authorList>
            <person name="Denoeud F."/>
            <person name="Carretero-Paulet L."/>
            <person name="Dereeper A."/>
            <person name="Droc G."/>
            <person name="Guyot R."/>
            <person name="Pietrella M."/>
            <person name="Zheng C."/>
            <person name="Alberti A."/>
            <person name="Anthony F."/>
            <person name="Aprea G."/>
            <person name="Aury J.M."/>
            <person name="Bento P."/>
            <person name="Bernard M."/>
            <person name="Bocs S."/>
            <person name="Campa C."/>
            <person name="Cenci A."/>
            <person name="Combes M.C."/>
            <person name="Crouzillat D."/>
            <person name="Da Silva C."/>
            <person name="Daddiego L."/>
            <person name="De Bellis F."/>
            <person name="Dussert S."/>
            <person name="Garsmeur O."/>
            <person name="Gayraud T."/>
            <person name="Guignon V."/>
            <person name="Jahn K."/>
            <person name="Jamilloux V."/>
            <person name="Joet T."/>
            <person name="Labadie K."/>
            <person name="Lan T."/>
            <person name="Leclercq J."/>
            <person name="Lepelley M."/>
            <person name="Leroy T."/>
            <person name="Li L.T."/>
            <person name="Librado P."/>
            <person name="Lopez L."/>
            <person name="Munoz A."/>
            <person name="Noel B."/>
            <person name="Pallavicini A."/>
            <person name="Perrotta G."/>
            <person name="Poncet V."/>
            <person name="Pot D."/>
            <person name="Priyono X."/>
            <person name="Rigoreau M."/>
            <person name="Rouard M."/>
            <person name="Rozas J."/>
            <person name="Tranchant-Dubreuil C."/>
            <person name="VanBuren R."/>
            <person name="Zhang Q."/>
            <person name="Andrade A.C."/>
            <person name="Argout X."/>
            <person name="Bertrand B."/>
            <person name="de Kochko A."/>
            <person name="Graziosi G."/>
            <person name="Henry R.J."/>
            <person name="Jayarama X."/>
            <person name="Ming R."/>
            <person name="Nagai C."/>
            <person name="Rounsley S."/>
            <person name="Sankoff D."/>
            <person name="Giuliano G."/>
            <person name="Albert V.A."/>
            <person name="Wincker P."/>
            <person name="Lashermes P."/>
        </authorList>
    </citation>
    <scope>NUCLEOTIDE SEQUENCE [LARGE SCALE GENOMIC DNA]</scope>
    <source>
        <strain evidence="10">cv. DH200-94</strain>
    </source>
</reference>
<dbReference type="InterPro" id="IPR019410">
    <property type="entry name" value="Methyltransf_16"/>
</dbReference>
<proteinExistence type="predicted"/>
<dbReference type="EC" id="2.1.1.60" evidence="3"/>
<dbReference type="GO" id="GO:0018025">
    <property type="term" value="F:calmodulin-lysine N-methyltransferase activity"/>
    <property type="evidence" value="ECO:0007669"/>
    <property type="project" value="UniProtKB-EC"/>
</dbReference>
<keyword evidence="5" id="KW-0963">Cytoplasm</keyword>
<dbReference type="PANTHER" id="PTHR13539">
    <property type="entry name" value="CALMODULIN-LYSINE N-METHYLTRANSFERASE"/>
    <property type="match status" value="1"/>
</dbReference>
<comment type="subcellular location">
    <subcellularLocation>
        <location evidence="2">Cytoplasm</location>
    </subcellularLocation>
    <subcellularLocation>
        <location evidence="1">Nucleus</location>
    </subcellularLocation>
</comment>
<keyword evidence="6" id="KW-0489">Methyltransferase</keyword>
<protein>
    <recommendedName>
        <fullName evidence="4">Calmodulin-lysine N-methyltransferase</fullName>
        <ecNumber evidence="3">2.1.1.60</ecNumber>
    </recommendedName>
</protein>
<dbReference type="STRING" id="49390.A0A068U0N4"/>